<name>A0AAD1XAC5_EUPCR</name>
<feature type="compositionally biased region" description="Polar residues" evidence="1">
    <location>
        <begin position="655"/>
        <end position="679"/>
    </location>
</feature>
<dbReference type="GO" id="GO:0004862">
    <property type="term" value="F:cAMP-dependent protein kinase inhibitor activity"/>
    <property type="evidence" value="ECO:0007669"/>
    <property type="project" value="TreeGrafter"/>
</dbReference>
<dbReference type="PANTHER" id="PTHR11635">
    <property type="entry name" value="CAMP-DEPENDENT PROTEIN KINASE REGULATORY CHAIN"/>
    <property type="match status" value="1"/>
</dbReference>
<reference evidence="3" key="1">
    <citation type="submission" date="2023-07" db="EMBL/GenBank/DDBJ databases">
        <authorList>
            <consortium name="AG Swart"/>
            <person name="Singh M."/>
            <person name="Singh A."/>
            <person name="Seah K."/>
            <person name="Emmerich C."/>
        </authorList>
    </citation>
    <scope>NUCLEOTIDE SEQUENCE</scope>
    <source>
        <strain evidence="3">DP1</strain>
    </source>
</reference>
<dbReference type="Proteomes" id="UP001295684">
    <property type="component" value="Unassembled WGS sequence"/>
</dbReference>
<dbReference type="InterPro" id="IPR000595">
    <property type="entry name" value="cNMP-bd_dom"/>
</dbReference>
<dbReference type="InterPro" id="IPR050503">
    <property type="entry name" value="cAMP-dep_PK_reg_su-like"/>
</dbReference>
<dbReference type="PANTHER" id="PTHR11635:SF152">
    <property type="entry name" value="CAMP-DEPENDENT PROTEIN KINASE TYPE I REGULATORY SUBUNIT-RELATED"/>
    <property type="match status" value="1"/>
</dbReference>
<dbReference type="GO" id="GO:0005829">
    <property type="term" value="C:cytosol"/>
    <property type="evidence" value="ECO:0007669"/>
    <property type="project" value="TreeGrafter"/>
</dbReference>
<feature type="region of interest" description="Disordered" evidence="1">
    <location>
        <begin position="621"/>
        <end position="698"/>
    </location>
</feature>
<proteinExistence type="predicted"/>
<feature type="domain" description="Cyclic nucleotide-binding" evidence="2">
    <location>
        <begin position="301"/>
        <end position="345"/>
    </location>
</feature>
<dbReference type="InterPro" id="IPR014710">
    <property type="entry name" value="RmlC-like_jellyroll"/>
</dbReference>
<dbReference type="SUPFAM" id="SSF51206">
    <property type="entry name" value="cAMP-binding domain-like"/>
    <property type="match status" value="2"/>
</dbReference>
<protein>
    <recommendedName>
        <fullName evidence="2">Cyclic nucleotide-binding domain-containing protein</fullName>
    </recommendedName>
</protein>
<evidence type="ECO:0000313" key="4">
    <source>
        <dbReference type="Proteomes" id="UP001295684"/>
    </source>
</evidence>
<sequence>MLPMFQSQPGWRLLKWVVLSQISSKECGTELNKIFKEQKDDLKKKFGTSKRGARSLNHYTIEILTRRKKEAIQYYTMRLIIDNIYFNKCYDPTNDYITNILQKEEQFRNLFDIRALSTILDKAKFFQKLRQNGDHETVISCYKKLTYLKIDYEDHEVIKYGTYGSYFYVILNGTVAVYIPNFCNVKLNILEYYKLICDYSDMILLIDGKEKWELPDLPEQLVESARTMNLKRIVDKLDNIEKPHVHNTHYSNTLFSRSLKNKRLNYKELASQMTLSPGVKLTIDSSNLETENYTIKYLKKISELKSGDSFGDLSLIYNKPRLATIKTVTPAEFALLSKEQYDSTLKALEQQKIEQKIEELDCIAFFKEYSRAFKSRLLYAVKIYDLHKDQVVFKEGMKDNKLYFIVRGEFEVSKNIILHSDPRLPQFEYKLLEPAEEAKRKHLIFFKQHSNLIAGQSTKEINEIRKFMDKRTNKSLIIRRVTDKDTLGLEEVFMRSPQRFLSAKCTSKKARIISIQSDAFFARIKRDDIIKMLTSITLKKLKVLSQSIDNFISHVQNEEEIQKIDQIMDKIEILEPMMTSIYLQNNKKLEAQNLRSFAQKSKSLKQAKKPQISQIKIHKNEPKNSKTLKFKRPKHSGIASTGTFMHNLHKRTKTTTHSNMFERSVQTTRKSSPSRNKQGSSRRRKVMARPKETQEQDDDDIIINLEKGIEVKIQSARTISQQEDSIFNSTKSMKKKIDRIKPYLGVQKEDEFQRLSRIYKNEIEKDEHLIKCQAIRNQYPTLLSNESIAKIINLKIKDKKISNRKSPKGCFRSLSAMGSLSKKTKEYVTEDQRLEISNLSLKSPKCQVQNFSPKCIFGVRRNTCSIPSNFVRRKSLSSSAQKRKLKNHMNKVLQKDLERIVDEKRIERIDFAAQKVIRPRSSINQTFMTNQRQFYHGKKVTFTKLPIQEPSETQNPLRIDFRTNSLPPPSTTNLP</sequence>
<gene>
    <name evidence="3" type="ORF">ECRASSUSDP1_LOCUS10290</name>
</gene>
<feature type="compositionally biased region" description="Pro residues" evidence="1">
    <location>
        <begin position="966"/>
        <end position="975"/>
    </location>
</feature>
<comment type="caution">
    <text evidence="3">The sequence shown here is derived from an EMBL/GenBank/DDBJ whole genome shotgun (WGS) entry which is preliminary data.</text>
</comment>
<dbReference type="PROSITE" id="PS50042">
    <property type="entry name" value="CNMP_BINDING_3"/>
    <property type="match status" value="3"/>
</dbReference>
<accession>A0AAD1XAC5</accession>
<dbReference type="EMBL" id="CAMPGE010010140">
    <property type="protein sequence ID" value="CAI2368994.1"/>
    <property type="molecule type" value="Genomic_DNA"/>
</dbReference>
<feature type="region of interest" description="Disordered" evidence="1">
    <location>
        <begin position="949"/>
        <end position="975"/>
    </location>
</feature>
<dbReference type="Gene3D" id="2.60.120.10">
    <property type="entry name" value="Jelly Rolls"/>
    <property type="match status" value="3"/>
</dbReference>
<dbReference type="GO" id="GO:0034236">
    <property type="term" value="F:protein kinase A catalytic subunit binding"/>
    <property type="evidence" value="ECO:0007669"/>
    <property type="project" value="TreeGrafter"/>
</dbReference>
<dbReference type="GO" id="GO:0005952">
    <property type="term" value="C:cAMP-dependent protein kinase complex"/>
    <property type="evidence" value="ECO:0007669"/>
    <property type="project" value="InterPro"/>
</dbReference>
<feature type="compositionally biased region" description="Basic residues" evidence="1">
    <location>
        <begin position="626"/>
        <end position="635"/>
    </location>
</feature>
<dbReference type="GO" id="GO:0030552">
    <property type="term" value="F:cAMP binding"/>
    <property type="evidence" value="ECO:0007669"/>
    <property type="project" value="TreeGrafter"/>
</dbReference>
<evidence type="ECO:0000313" key="3">
    <source>
        <dbReference type="EMBL" id="CAI2368994.1"/>
    </source>
</evidence>
<keyword evidence="4" id="KW-1185">Reference proteome</keyword>
<organism evidence="3 4">
    <name type="scientific">Euplotes crassus</name>
    <dbReference type="NCBI Taxonomy" id="5936"/>
    <lineage>
        <taxon>Eukaryota</taxon>
        <taxon>Sar</taxon>
        <taxon>Alveolata</taxon>
        <taxon>Ciliophora</taxon>
        <taxon>Intramacronucleata</taxon>
        <taxon>Spirotrichea</taxon>
        <taxon>Hypotrichia</taxon>
        <taxon>Euplotida</taxon>
        <taxon>Euplotidae</taxon>
        <taxon>Moneuplotes</taxon>
    </lineage>
</organism>
<dbReference type="CDD" id="cd00038">
    <property type="entry name" value="CAP_ED"/>
    <property type="match status" value="1"/>
</dbReference>
<evidence type="ECO:0000256" key="1">
    <source>
        <dbReference type="SAM" id="MobiDB-lite"/>
    </source>
</evidence>
<dbReference type="PROSITE" id="PS00888">
    <property type="entry name" value="CNMP_BINDING_1"/>
    <property type="match status" value="1"/>
</dbReference>
<feature type="domain" description="Cyclic nucleotide-binding" evidence="2">
    <location>
        <begin position="365"/>
        <end position="415"/>
    </location>
</feature>
<dbReference type="InterPro" id="IPR018488">
    <property type="entry name" value="cNMP-bd_CS"/>
</dbReference>
<evidence type="ECO:0000259" key="2">
    <source>
        <dbReference type="PROSITE" id="PS50042"/>
    </source>
</evidence>
<dbReference type="AlphaFoldDB" id="A0AAD1XAC5"/>
<dbReference type="InterPro" id="IPR018490">
    <property type="entry name" value="cNMP-bd_dom_sf"/>
</dbReference>
<feature type="domain" description="Cyclic nucleotide-binding" evidence="2">
    <location>
        <begin position="125"/>
        <end position="178"/>
    </location>
</feature>